<comment type="function">
    <text evidence="4">Involved in spliceosome maturation and the first step of pre-mRNA splicing.</text>
</comment>
<keyword evidence="4" id="KW-0747">Spliceosome</keyword>
<keyword evidence="3 4" id="KW-0539">Nucleus</keyword>
<dbReference type="Pfam" id="PF12656">
    <property type="entry name" value="G-patch_2"/>
    <property type="match status" value="1"/>
</dbReference>
<gene>
    <name evidence="7" type="ORF">CANTEDRAFT_91520</name>
</gene>
<evidence type="ECO:0000256" key="2">
    <source>
        <dbReference type="ARBA" id="ARBA00008576"/>
    </source>
</evidence>
<dbReference type="AlphaFoldDB" id="G3AXE7"/>
<keyword evidence="4" id="KW-0507">mRNA processing</keyword>
<feature type="domain" description="Spp2/MOS2 G-patch" evidence="6">
    <location>
        <begin position="133"/>
        <end position="187"/>
    </location>
</feature>
<feature type="region of interest" description="Disordered" evidence="5">
    <location>
        <begin position="117"/>
        <end position="139"/>
    </location>
</feature>
<dbReference type="PANTHER" id="PTHR15818">
    <property type="entry name" value="G PATCH AND KOW-CONTAINING"/>
    <property type="match status" value="1"/>
</dbReference>
<dbReference type="InterPro" id="IPR045166">
    <property type="entry name" value="Spp2-like"/>
</dbReference>
<keyword evidence="4" id="KW-0508">mRNA splicing</keyword>
<evidence type="ECO:0000259" key="6">
    <source>
        <dbReference type="Pfam" id="PF12656"/>
    </source>
</evidence>
<evidence type="ECO:0000313" key="7">
    <source>
        <dbReference type="EMBL" id="EGV66357.1"/>
    </source>
</evidence>
<dbReference type="PANTHER" id="PTHR15818:SF2">
    <property type="entry name" value="G-PATCH DOMAIN AND KOW MOTIFS-CONTAINING PROTEIN"/>
    <property type="match status" value="1"/>
</dbReference>
<keyword evidence="8" id="KW-1185">Reference proteome</keyword>
<dbReference type="EMBL" id="GL996510">
    <property type="protein sequence ID" value="EGV66357.1"/>
    <property type="molecule type" value="Genomic_DNA"/>
</dbReference>
<evidence type="ECO:0000256" key="3">
    <source>
        <dbReference type="ARBA" id="ARBA00023242"/>
    </source>
</evidence>
<protein>
    <recommendedName>
        <fullName evidence="4">Pre-mRNA-splicing factor</fullName>
    </recommendedName>
</protein>
<dbReference type="eggNOG" id="ENOG502S8BR">
    <property type="taxonomic scope" value="Eukaryota"/>
</dbReference>
<comment type="subcellular location">
    <subcellularLocation>
        <location evidence="1 4">Nucleus</location>
    </subcellularLocation>
</comment>
<dbReference type="STRING" id="590646.G3AXE7"/>
<evidence type="ECO:0000256" key="4">
    <source>
        <dbReference type="RuleBase" id="RU369096"/>
    </source>
</evidence>
<feature type="region of interest" description="Disordered" evidence="5">
    <location>
        <begin position="1"/>
        <end position="56"/>
    </location>
</feature>
<dbReference type="GO" id="GO:0000398">
    <property type="term" value="P:mRNA splicing, via spliceosome"/>
    <property type="evidence" value="ECO:0007669"/>
    <property type="project" value="UniProtKB-UniRule"/>
</dbReference>
<proteinExistence type="inferred from homology"/>
<organism evidence="8">
    <name type="scientific">Candida tenuis (strain ATCC 10573 / BCRC 21748 / CBS 615 / JCM 9827 / NBRC 10315 / NRRL Y-1498 / VKM Y-70)</name>
    <name type="common">Yeast</name>
    <name type="synonym">Yamadazyma tenuis</name>
    <dbReference type="NCBI Taxonomy" id="590646"/>
    <lineage>
        <taxon>Eukaryota</taxon>
        <taxon>Fungi</taxon>
        <taxon>Dikarya</taxon>
        <taxon>Ascomycota</taxon>
        <taxon>Saccharomycotina</taxon>
        <taxon>Pichiomycetes</taxon>
        <taxon>Debaryomycetaceae</taxon>
        <taxon>Yamadazyma</taxon>
    </lineage>
</organism>
<evidence type="ECO:0000256" key="5">
    <source>
        <dbReference type="SAM" id="MobiDB-lite"/>
    </source>
</evidence>
<name>G3AXE7_CANTC</name>
<evidence type="ECO:0000256" key="1">
    <source>
        <dbReference type="ARBA" id="ARBA00004123"/>
    </source>
</evidence>
<dbReference type="Proteomes" id="UP000000707">
    <property type="component" value="Unassembled WGS sequence"/>
</dbReference>
<sequence length="215" mass="23380">MSGFSFKLKPKKAESKNKLGFSLGGQKKDVPKKKNAFANESDSEDEENKKTVIESFDPKAEAKANKTESLVIKPSFLSRRIPTKPELPRERAADVIEASGDLDSQARLAVMNGVTISSGPVIETPNPRVGDAEDMTTESYDEVPVEEFGMALLRGMGWNGKSAVTKPQTNTAKRKQGLLLGIGAKALKDEDLAQELLSSKAKFSVPLVKKSLEEK</sequence>
<feature type="compositionally biased region" description="Basic and acidic residues" evidence="5">
    <location>
        <begin position="47"/>
        <end position="56"/>
    </location>
</feature>
<comment type="similarity">
    <text evidence="2 4">Belongs to the SPP2 family.</text>
</comment>
<evidence type="ECO:0000313" key="8">
    <source>
        <dbReference type="Proteomes" id="UP000000707"/>
    </source>
</evidence>
<dbReference type="HOGENOM" id="CLU_091434_0_0_1"/>
<reference evidence="7 8" key="1">
    <citation type="journal article" date="2011" name="Proc. Natl. Acad. Sci. U.S.A.">
        <title>Comparative genomics of xylose-fermenting fungi for enhanced biofuel production.</title>
        <authorList>
            <person name="Wohlbach D.J."/>
            <person name="Kuo A."/>
            <person name="Sato T.K."/>
            <person name="Potts K.M."/>
            <person name="Salamov A.A."/>
            <person name="LaButti K.M."/>
            <person name="Sun H."/>
            <person name="Clum A."/>
            <person name="Pangilinan J.L."/>
            <person name="Lindquist E.A."/>
            <person name="Lucas S."/>
            <person name="Lapidus A."/>
            <person name="Jin M."/>
            <person name="Gunawan C."/>
            <person name="Balan V."/>
            <person name="Dale B.E."/>
            <person name="Jeffries T.W."/>
            <person name="Zinkel R."/>
            <person name="Barry K.W."/>
            <person name="Grigoriev I.V."/>
            <person name="Gasch A.P."/>
        </authorList>
    </citation>
    <scope>NUCLEOTIDE SEQUENCE [LARGE SCALE GENOMIC DNA]</scope>
    <source>
        <strain evidence="8">ATCC 10573 / BCRC 21748 / CBS 615 / JCM 9827 / NBRC 10315 / NRRL Y-1498 / VKM Y-70</strain>
    </source>
</reference>
<dbReference type="InterPro" id="IPR026822">
    <property type="entry name" value="Spp2/MOS2_G-patch"/>
</dbReference>
<dbReference type="GO" id="GO:0005681">
    <property type="term" value="C:spliceosomal complex"/>
    <property type="evidence" value="ECO:0007669"/>
    <property type="project" value="UniProtKB-UniRule"/>
</dbReference>
<dbReference type="OrthoDB" id="5577072at2759"/>
<accession>G3AXE7</accession>